<dbReference type="EMBL" id="CP108313">
    <property type="protein sequence ID" value="WTW73004.1"/>
    <property type="molecule type" value="Genomic_DNA"/>
</dbReference>
<dbReference type="InterPro" id="IPR000086">
    <property type="entry name" value="NUDIX_hydrolase_dom"/>
</dbReference>
<dbReference type="PROSITE" id="PS00893">
    <property type="entry name" value="NUDIX_BOX"/>
    <property type="match status" value="1"/>
</dbReference>
<dbReference type="CDD" id="cd18876">
    <property type="entry name" value="NUDIX_Hydrolase"/>
    <property type="match status" value="1"/>
</dbReference>
<dbReference type="Gene3D" id="3.90.79.10">
    <property type="entry name" value="Nucleoside Triphosphate Pyrophosphohydrolase"/>
    <property type="match status" value="1"/>
</dbReference>
<dbReference type="SUPFAM" id="SSF55811">
    <property type="entry name" value="Nudix"/>
    <property type="match status" value="2"/>
</dbReference>
<evidence type="ECO:0000256" key="1">
    <source>
        <dbReference type="ARBA" id="ARBA00001946"/>
    </source>
</evidence>
<evidence type="ECO:0000259" key="4">
    <source>
        <dbReference type="PROSITE" id="PS51462"/>
    </source>
</evidence>
<comment type="cofactor">
    <cofactor evidence="1">
        <name>Mg(2+)</name>
        <dbReference type="ChEBI" id="CHEBI:18420"/>
    </cofactor>
</comment>
<keyword evidence="2 5" id="KW-0378">Hydrolase</keyword>
<feature type="domain" description="Nudix hydrolase" evidence="4">
    <location>
        <begin position="26"/>
        <end position="162"/>
    </location>
</feature>
<dbReference type="PROSITE" id="PS51462">
    <property type="entry name" value="NUDIX"/>
    <property type="match status" value="1"/>
</dbReference>
<evidence type="ECO:0000256" key="2">
    <source>
        <dbReference type="ARBA" id="ARBA00022801"/>
    </source>
</evidence>
<dbReference type="GO" id="GO:0016787">
    <property type="term" value="F:hydrolase activity"/>
    <property type="evidence" value="ECO:0007669"/>
    <property type="project" value="UniProtKB-KW"/>
</dbReference>
<evidence type="ECO:0000256" key="3">
    <source>
        <dbReference type="ARBA" id="ARBA00022842"/>
    </source>
</evidence>
<keyword evidence="3" id="KW-0460">Magnesium</keyword>
<reference evidence="5" key="1">
    <citation type="submission" date="2022-10" db="EMBL/GenBank/DDBJ databases">
        <title>The complete genomes of actinobacterial strains from the NBC collection.</title>
        <authorList>
            <person name="Joergensen T.S."/>
            <person name="Alvarez Arevalo M."/>
            <person name="Sterndorff E.B."/>
            <person name="Faurdal D."/>
            <person name="Vuksanovic O."/>
            <person name="Mourched A.-S."/>
            <person name="Charusanti P."/>
            <person name="Shaw S."/>
            <person name="Blin K."/>
            <person name="Weber T."/>
        </authorList>
    </citation>
    <scope>NUCLEOTIDE SEQUENCE</scope>
    <source>
        <strain evidence="5">NBC_00008</strain>
    </source>
</reference>
<name>A0AAU2W113_9ACTN</name>
<dbReference type="PANTHER" id="PTHR43046">
    <property type="entry name" value="GDP-MANNOSE MANNOSYL HYDROLASE"/>
    <property type="match status" value="1"/>
</dbReference>
<proteinExistence type="predicted"/>
<organism evidence="5">
    <name type="scientific">Streptomyces sp. NBC_00008</name>
    <dbReference type="NCBI Taxonomy" id="2903610"/>
    <lineage>
        <taxon>Bacteria</taxon>
        <taxon>Bacillati</taxon>
        <taxon>Actinomycetota</taxon>
        <taxon>Actinomycetes</taxon>
        <taxon>Kitasatosporales</taxon>
        <taxon>Streptomycetaceae</taxon>
        <taxon>Streptomyces</taxon>
    </lineage>
</organism>
<dbReference type="InterPro" id="IPR020084">
    <property type="entry name" value="NUDIX_hydrolase_CS"/>
</dbReference>
<gene>
    <name evidence="5" type="ORF">OG398_34570</name>
</gene>
<dbReference type="Pfam" id="PF00293">
    <property type="entry name" value="NUDIX"/>
    <property type="match status" value="1"/>
</dbReference>
<dbReference type="InterPro" id="IPR015797">
    <property type="entry name" value="NUDIX_hydrolase-like_dom_sf"/>
</dbReference>
<protein>
    <submittedName>
        <fullName evidence="5">NUDIX hydrolase</fullName>
    </submittedName>
</protein>
<evidence type="ECO:0000313" key="5">
    <source>
        <dbReference type="EMBL" id="WTW73004.1"/>
    </source>
</evidence>
<accession>A0AAU2W113</accession>
<dbReference type="AlphaFoldDB" id="A0AAU2W113"/>
<dbReference type="PANTHER" id="PTHR43046:SF12">
    <property type="entry name" value="GDP-MANNOSE MANNOSYL HYDROLASE"/>
    <property type="match status" value="1"/>
</dbReference>
<sequence>MTTSPDEPSGTSMTDQEYGALRASAALWAGSSVLITNTFGQVLVQYVDYRATCLLPGGGVDAGESPAHGAARELMEELGVSAVIDRGLAVDWVSADSIDAPTTMRFPGEIVHVFDGGTWDDDRISGIRLPPSEITGIEFIEPSRLPDLLAPPDARRAMSALRARINAAGPVILENGLPIAPTVLDRLAVLRTARPTSRYPWHACAAPRDLPVRQVWAWLFAPDGRVLVLLDPSTGVARLPGGSPEERDHGEAVATLRREAEEEAVARFGAPLLLGHLTDPPAQHGYLRYAAALTEVGPAGPDPATGRACARVLATPEQSLSLFDWGDAAAAQLAAVHRARRQLGIPRAAPQPVTELTGPPGW</sequence>
<dbReference type="CDD" id="cd02883">
    <property type="entry name" value="NUDIX_Hydrolase"/>
    <property type="match status" value="1"/>
</dbReference>